<dbReference type="EMBL" id="CM001475">
    <property type="protein sequence ID" value="EIC28956.1"/>
    <property type="molecule type" value="Genomic_DNA"/>
</dbReference>
<dbReference type="Proteomes" id="UP000005090">
    <property type="component" value="Chromosome"/>
</dbReference>
<evidence type="ECO:0000313" key="2">
    <source>
        <dbReference type="EMBL" id="EIC28956.1"/>
    </source>
</evidence>
<name>H8GHX2_METAL</name>
<evidence type="ECO:0000256" key="1">
    <source>
        <dbReference type="SAM" id="Phobius"/>
    </source>
</evidence>
<keyword evidence="1" id="KW-0812">Transmembrane</keyword>
<reference evidence="2 3" key="1">
    <citation type="journal article" date="2013" name="Genome Announc.">
        <title>Genome Sequence of the Obligate Gammaproteobacterial Methanotroph Methylomicrobium album Strain BG8.</title>
        <authorList>
            <person name="Kits K.D."/>
            <person name="Kalyuzhnaya M.G."/>
            <person name="Klotz M.G."/>
            <person name="Jetten M.S."/>
            <person name="Op den Camp H.J."/>
            <person name="Vuilleumier S."/>
            <person name="Bringel F."/>
            <person name="Dispirito A.A."/>
            <person name="Murrell J.C."/>
            <person name="Bruce D."/>
            <person name="Cheng J.F."/>
            <person name="Copeland A."/>
            <person name="Goodwin L."/>
            <person name="Hauser L."/>
            <person name="Lajus A."/>
            <person name="Land M.L."/>
            <person name="Lapidus A."/>
            <person name="Lucas S."/>
            <person name="Medigue C."/>
            <person name="Pitluck S."/>
            <person name="Woyke T."/>
            <person name="Zeytun A."/>
            <person name="Stein L.Y."/>
        </authorList>
    </citation>
    <scope>NUCLEOTIDE SEQUENCE [LARGE SCALE GENOMIC DNA]</scope>
    <source>
        <strain evidence="2 3">BG8</strain>
    </source>
</reference>
<sequence>MPMYPQTKELLNFLQKNPTIRTRIAAPPNKTLLYAGNFFKPIWQELEQLKRSNGQIASKVLLPDVLATIQTPGQAHPTLLTWAKALDAVIPWKENGFIVWRALSGIFVANAVSMVSFYIGSNVTKNEKVFGATEIHVLMRNPNIDAVTKDMLGYYQRCIQSGQSAINAGFIGG</sequence>
<proteinExistence type="predicted"/>
<keyword evidence="1" id="KW-0472">Membrane</keyword>
<dbReference type="HOGENOM" id="CLU_1545830_0_0_6"/>
<dbReference type="RefSeq" id="WP_005370435.1">
    <property type="nucleotide sequence ID" value="NZ_CM001475.1"/>
</dbReference>
<dbReference type="STRING" id="686340.Metal_1141"/>
<evidence type="ECO:0000313" key="3">
    <source>
        <dbReference type="Proteomes" id="UP000005090"/>
    </source>
</evidence>
<gene>
    <name evidence="2" type="ORF">Metal_1141</name>
</gene>
<organism evidence="2 3">
    <name type="scientific">Methylomicrobium album BG8</name>
    <dbReference type="NCBI Taxonomy" id="686340"/>
    <lineage>
        <taxon>Bacteria</taxon>
        <taxon>Pseudomonadati</taxon>
        <taxon>Pseudomonadota</taxon>
        <taxon>Gammaproteobacteria</taxon>
        <taxon>Methylococcales</taxon>
        <taxon>Methylococcaceae</taxon>
        <taxon>Methylomicrobium</taxon>
    </lineage>
</organism>
<keyword evidence="1" id="KW-1133">Transmembrane helix</keyword>
<feature type="transmembrane region" description="Helical" evidence="1">
    <location>
        <begin position="98"/>
        <end position="119"/>
    </location>
</feature>
<accession>H8GHX2</accession>
<protein>
    <submittedName>
        <fullName evidence="2">Uncharacterized protein</fullName>
    </submittedName>
</protein>
<dbReference type="AlphaFoldDB" id="H8GHX2"/>
<keyword evidence="3" id="KW-1185">Reference proteome</keyword>